<dbReference type="InterPro" id="IPR007841">
    <property type="entry name" value="UPF0210"/>
</dbReference>
<accession>A0A133VQ07</accession>
<dbReference type="NCBIfam" id="NF003700">
    <property type="entry name" value="PRK05313.1"/>
    <property type="match status" value="1"/>
</dbReference>
<dbReference type="Pfam" id="PF05167">
    <property type="entry name" value="DUF711"/>
    <property type="match status" value="1"/>
</dbReference>
<protein>
    <recommendedName>
        <fullName evidence="3">PFL family protein</fullName>
    </recommendedName>
</protein>
<dbReference type="Gene3D" id="3.20.70.20">
    <property type="match status" value="1"/>
</dbReference>
<organism evidence="1 2">
    <name type="scientific">candidate division MSBL1 archaeon SCGC-AAA382N08</name>
    <dbReference type="NCBI Taxonomy" id="1698285"/>
    <lineage>
        <taxon>Archaea</taxon>
        <taxon>Methanobacteriati</taxon>
        <taxon>Methanobacteriota</taxon>
        <taxon>candidate division MSBL1</taxon>
    </lineage>
</organism>
<reference evidence="1 2" key="1">
    <citation type="journal article" date="2016" name="Sci. Rep.">
        <title>Metabolic traits of an uncultured archaeal lineage -MSBL1- from brine pools of the Red Sea.</title>
        <authorList>
            <person name="Mwirichia R."/>
            <person name="Alam I."/>
            <person name="Rashid M."/>
            <person name="Vinu M."/>
            <person name="Ba-Alawi W."/>
            <person name="Anthony Kamau A."/>
            <person name="Kamanda Ngugi D."/>
            <person name="Goker M."/>
            <person name="Klenk H.P."/>
            <person name="Bajic V."/>
            <person name="Stingl U."/>
        </authorList>
    </citation>
    <scope>NUCLEOTIDE SEQUENCE [LARGE SCALE GENOMIC DNA]</scope>
    <source>
        <strain evidence="1">SCGC-AAA382N08</strain>
    </source>
</reference>
<dbReference type="AlphaFoldDB" id="A0A133VQ07"/>
<dbReference type="EMBL" id="LHYJ01000011">
    <property type="protein sequence ID" value="KXB08534.1"/>
    <property type="molecule type" value="Genomic_DNA"/>
</dbReference>
<gene>
    <name evidence="1" type="ORF">AKJ56_01090</name>
</gene>
<name>A0A133VQ07_9EURY</name>
<dbReference type="PANTHER" id="PTHR37560">
    <property type="entry name" value="UPF0210 PROTEIN SPR0218"/>
    <property type="match status" value="1"/>
</dbReference>
<dbReference type="PANTHER" id="PTHR37560:SF1">
    <property type="entry name" value="UPF0210 PROTEIN MJ1665"/>
    <property type="match status" value="1"/>
</dbReference>
<dbReference type="SUPFAM" id="SSF51998">
    <property type="entry name" value="PFL-like glycyl radical enzymes"/>
    <property type="match status" value="1"/>
</dbReference>
<sequence length="384" mass="40032">GIPCTNERVSITPISQVMETHASREKFVEMAKILDEAVEDGGVDFVGGFGALVQKGTTSSEEVLIDSLPGVFSETERVCSFLNVGSQNAGMNIDAVNKVGEVLKEISKKTENSVGCAKFVTFVNAPEDNPFMAGAYHGQGEPDFSLNVGISGPGVVKNVVEKNEGCDLTELSEIIKRTAFKTTRAGKLVGRELAEELDVPFGIVDLSLAPSPVEDDSVAKIIEAMGVERTGTHGSTLAVALLMDAIKKGGAMASGNVGGLSGTFLPVSEDLGMVEAVEEGALSLDKLEALTAVCSVGLDMVAIPGDTPADKISAIIADELSIGVINDKTESVRIIPAYGKEAGDVLEMGGLLGKAPVMEVNEFSSKGLLSRGGRFPSPLLSLKN</sequence>
<dbReference type="PATRIC" id="fig|1698285.3.peg.87"/>
<evidence type="ECO:0000313" key="2">
    <source>
        <dbReference type="Proteomes" id="UP000070175"/>
    </source>
</evidence>
<feature type="non-terminal residue" evidence="1">
    <location>
        <position position="1"/>
    </location>
</feature>
<evidence type="ECO:0000313" key="1">
    <source>
        <dbReference type="EMBL" id="KXB08534.1"/>
    </source>
</evidence>
<evidence type="ECO:0008006" key="3">
    <source>
        <dbReference type="Google" id="ProtNLM"/>
    </source>
</evidence>
<keyword evidence="2" id="KW-1185">Reference proteome</keyword>
<dbReference type="Proteomes" id="UP000070175">
    <property type="component" value="Unassembled WGS sequence"/>
</dbReference>
<proteinExistence type="predicted"/>
<comment type="caution">
    <text evidence="1">The sequence shown here is derived from an EMBL/GenBank/DDBJ whole genome shotgun (WGS) entry which is preliminary data.</text>
</comment>